<evidence type="ECO:0008006" key="6">
    <source>
        <dbReference type="Google" id="ProtNLM"/>
    </source>
</evidence>
<dbReference type="Proteomes" id="UP000019140">
    <property type="component" value="Unassembled WGS sequence"/>
</dbReference>
<evidence type="ECO:0000256" key="1">
    <source>
        <dbReference type="SAM" id="MobiDB-lite"/>
    </source>
</evidence>
<feature type="domain" description="Probable transposase IS891/IS1136/IS1341" evidence="2">
    <location>
        <begin position="201"/>
        <end position="303"/>
    </location>
</feature>
<feature type="region of interest" description="Disordered" evidence="1">
    <location>
        <begin position="300"/>
        <end position="321"/>
    </location>
</feature>
<evidence type="ECO:0000313" key="4">
    <source>
        <dbReference type="EMBL" id="ETX05425.1"/>
    </source>
</evidence>
<dbReference type="Pfam" id="PF12323">
    <property type="entry name" value="HTH_OrfB_IS605"/>
    <property type="match status" value="1"/>
</dbReference>
<protein>
    <recommendedName>
        <fullName evidence="6">Transposase</fullName>
    </recommendedName>
</protein>
<accession>W4M5F0</accession>
<sequence length="364" mass="41631">MKAQVKRFKRFKPATGEVQRKVTYRLYPTAGQKAAMWDMKGAHMRLYNAFLEQRRLAWRLQGISLGKKEQSADLTRLRQEDSEIRALNAQSCQVTLNRVDLAFQAFFRRVKADEEPGYPRFKTFNRFSGWGYKTHGDGWTLMPGENGKHGKLRLSGVGNIRMRGGMRDEGTPKTCEIMHRHGKWYVSVTINCKPVPGRGYGAVGFDWGIEHFLTVERDDGSFEDIDNPRWLRSNEAKLKDLYRSRDAKTKFSRGWRFVNRQIAKLHSKIARQRKDWHHKLSARLVNETGAMFTETLTIQNMSKRPKPKPGEKPGKWLPNGAAAKSGLNKSILDGAPAQFLSYVRYKAANAGITMGEAPTRTLKP</sequence>
<gene>
    <name evidence="4" type="ORF">ETSY2_22975</name>
</gene>
<keyword evidence="5" id="KW-1185">Reference proteome</keyword>
<dbReference type="InterPro" id="IPR001959">
    <property type="entry name" value="Transposase"/>
</dbReference>
<name>W4M5F0_9BACT</name>
<dbReference type="NCBIfam" id="NF040570">
    <property type="entry name" value="guided_TnpB"/>
    <property type="match status" value="1"/>
</dbReference>
<dbReference type="HOGENOM" id="CLU_032903_0_1_7"/>
<dbReference type="EMBL" id="AZHX01000952">
    <property type="protein sequence ID" value="ETX05425.1"/>
    <property type="molecule type" value="Genomic_DNA"/>
</dbReference>
<comment type="caution">
    <text evidence="4">The sequence shown here is derived from an EMBL/GenBank/DDBJ whole genome shotgun (WGS) entry which is preliminary data.</text>
</comment>
<organism evidence="4 5">
    <name type="scientific">Candidatus Entotheonella gemina</name>
    <dbReference type="NCBI Taxonomy" id="1429439"/>
    <lineage>
        <taxon>Bacteria</taxon>
        <taxon>Pseudomonadati</taxon>
        <taxon>Nitrospinota/Tectimicrobiota group</taxon>
        <taxon>Candidatus Tectimicrobiota</taxon>
        <taxon>Candidatus Entotheonellia</taxon>
        <taxon>Candidatus Entotheonellales</taxon>
        <taxon>Candidatus Entotheonellaceae</taxon>
        <taxon>Candidatus Entotheonella</taxon>
    </lineage>
</organism>
<dbReference type="AlphaFoldDB" id="W4M5F0"/>
<dbReference type="Pfam" id="PF01385">
    <property type="entry name" value="OrfB_IS605"/>
    <property type="match status" value="1"/>
</dbReference>
<evidence type="ECO:0000259" key="3">
    <source>
        <dbReference type="Pfam" id="PF12323"/>
    </source>
</evidence>
<evidence type="ECO:0000313" key="5">
    <source>
        <dbReference type="Proteomes" id="UP000019140"/>
    </source>
</evidence>
<proteinExistence type="predicted"/>
<feature type="non-terminal residue" evidence="4">
    <location>
        <position position="364"/>
    </location>
</feature>
<evidence type="ECO:0000259" key="2">
    <source>
        <dbReference type="Pfam" id="PF01385"/>
    </source>
</evidence>
<feature type="domain" description="Transposase putative helix-turn-helix" evidence="3">
    <location>
        <begin position="19"/>
        <end position="59"/>
    </location>
</feature>
<dbReference type="InterPro" id="IPR021027">
    <property type="entry name" value="Transposase_put_HTH"/>
</dbReference>
<reference evidence="4 5" key="1">
    <citation type="journal article" date="2014" name="Nature">
        <title>An environmental bacterial taxon with a large and distinct metabolic repertoire.</title>
        <authorList>
            <person name="Wilson M.C."/>
            <person name="Mori T."/>
            <person name="Ruckert C."/>
            <person name="Uria A.R."/>
            <person name="Helf M.J."/>
            <person name="Takada K."/>
            <person name="Gernert C."/>
            <person name="Steffens U.A."/>
            <person name="Heycke N."/>
            <person name="Schmitt S."/>
            <person name="Rinke C."/>
            <person name="Helfrich E.J."/>
            <person name="Brachmann A.O."/>
            <person name="Gurgui C."/>
            <person name="Wakimoto T."/>
            <person name="Kracht M."/>
            <person name="Crusemann M."/>
            <person name="Hentschel U."/>
            <person name="Abe I."/>
            <person name="Matsunaga S."/>
            <person name="Kalinowski J."/>
            <person name="Takeyama H."/>
            <person name="Piel J."/>
        </authorList>
    </citation>
    <scope>NUCLEOTIDE SEQUENCE [LARGE SCALE GENOMIC DNA]</scope>
    <source>
        <strain evidence="5">TSY2</strain>
    </source>
</reference>